<organism evidence="1 2">
    <name type="scientific">Cylindrobasidium torrendii FP15055 ss-10</name>
    <dbReference type="NCBI Taxonomy" id="1314674"/>
    <lineage>
        <taxon>Eukaryota</taxon>
        <taxon>Fungi</taxon>
        <taxon>Dikarya</taxon>
        <taxon>Basidiomycota</taxon>
        <taxon>Agaricomycotina</taxon>
        <taxon>Agaricomycetes</taxon>
        <taxon>Agaricomycetidae</taxon>
        <taxon>Agaricales</taxon>
        <taxon>Marasmiineae</taxon>
        <taxon>Physalacriaceae</taxon>
        <taxon>Cylindrobasidium</taxon>
    </lineage>
</organism>
<name>A0A0D7BPF9_9AGAR</name>
<gene>
    <name evidence="1" type="ORF">CYLTODRAFT_36528</name>
</gene>
<dbReference type="Proteomes" id="UP000054007">
    <property type="component" value="Unassembled WGS sequence"/>
</dbReference>
<accession>A0A0D7BPF9</accession>
<evidence type="ECO:0000313" key="2">
    <source>
        <dbReference type="Proteomes" id="UP000054007"/>
    </source>
</evidence>
<sequence>MVLSSFDKDIMQRWRQSRKKDQLGHPAAELPIPAEILDHILRQLDIRSLQNVRASSQILRARAGQFLYRTVELYGSSSMIRSFAHRRPNIWCTESAFLALLSMFPDIGAHVVSLHIVSSGDLLYRHSSATELAAILPFLTSLERLVIARCGEQLDGPPPVLGRTTSIQTTSLIPARLKNADARSIPRTLKYLEMGYVILEDETTFATVLASCPEVRHLVLYNIRIATPSRLQRLAVGPLADILHLRQGPTDAKPLFLHSIAIGNRVLIPGLPWLMEGGQDQALIDLSQVREATLLEYTKWRDGTAYSPDLDRWYQHIKLSGIRFFTMVIDYKTSAPFNLTELLHLEDLTLAFKSPYRPDDFLPIAEPITMISLPTTLKRLTIIVHSDHTQDLCQLDQHLKQLELSRAHDDALCSLEHVRIILVVDEQEESPAQLRQIVEEQMPWCAAGKDMMSVHFLQRHNRLHSYAGRVHTFITKPYSERKRYLAEINC</sequence>
<dbReference type="EMBL" id="KN880443">
    <property type="protein sequence ID" value="KIY72438.1"/>
    <property type="molecule type" value="Genomic_DNA"/>
</dbReference>
<evidence type="ECO:0000313" key="1">
    <source>
        <dbReference type="EMBL" id="KIY72438.1"/>
    </source>
</evidence>
<dbReference type="SUPFAM" id="SSF52047">
    <property type="entry name" value="RNI-like"/>
    <property type="match status" value="1"/>
</dbReference>
<protein>
    <recommendedName>
        <fullName evidence="3">F-box domain-containing protein</fullName>
    </recommendedName>
</protein>
<evidence type="ECO:0008006" key="3">
    <source>
        <dbReference type="Google" id="ProtNLM"/>
    </source>
</evidence>
<proteinExistence type="predicted"/>
<reference evidence="1 2" key="1">
    <citation type="journal article" date="2015" name="Fungal Genet. Biol.">
        <title>Evolution of novel wood decay mechanisms in Agaricales revealed by the genome sequences of Fistulina hepatica and Cylindrobasidium torrendii.</title>
        <authorList>
            <person name="Floudas D."/>
            <person name="Held B.W."/>
            <person name="Riley R."/>
            <person name="Nagy L.G."/>
            <person name="Koehler G."/>
            <person name="Ransdell A.S."/>
            <person name="Younus H."/>
            <person name="Chow J."/>
            <person name="Chiniquy J."/>
            <person name="Lipzen A."/>
            <person name="Tritt A."/>
            <person name="Sun H."/>
            <person name="Haridas S."/>
            <person name="LaButti K."/>
            <person name="Ohm R.A."/>
            <person name="Kues U."/>
            <person name="Blanchette R.A."/>
            <person name="Grigoriev I.V."/>
            <person name="Minto R.E."/>
            <person name="Hibbett D.S."/>
        </authorList>
    </citation>
    <scope>NUCLEOTIDE SEQUENCE [LARGE SCALE GENOMIC DNA]</scope>
    <source>
        <strain evidence="1 2">FP15055 ss-10</strain>
    </source>
</reference>
<keyword evidence="2" id="KW-1185">Reference proteome</keyword>
<dbReference type="AlphaFoldDB" id="A0A0D7BPF9"/>